<dbReference type="AlphaFoldDB" id="A0A482XHN3"/>
<dbReference type="InParanoid" id="A0A482XHN3"/>
<name>A0A482XHN3_LAOST</name>
<feature type="signal peptide" evidence="1">
    <location>
        <begin position="1"/>
        <end position="21"/>
    </location>
</feature>
<organism evidence="2 3">
    <name type="scientific">Laodelphax striatellus</name>
    <name type="common">Small brown planthopper</name>
    <name type="synonym">Delphax striatella</name>
    <dbReference type="NCBI Taxonomy" id="195883"/>
    <lineage>
        <taxon>Eukaryota</taxon>
        <taxon>Metazoa</taxon>
        <taxon>Ecdysozoa</taxon>
        <taxon>Arthropoda</taxon>
        <taxon>Hexapoda</taxon>
        <taxon>Insecta</taxon>
        <taxon>Pterygota</taxon>
        <taxon>Neoptera</taxon>
        <taxon>Paraneoptera</taxon>
        <taxon>Hemiptera</taxon>
        <taxon>Auchenorrhyncha</taxon>
        <taxon>Fulgoroidea</taxon>
        <taxon>Delphacidae</taxon>
        <taxon>Criomorphinae</taxon>
        <taxon>Laodelphax</taxon>
    </lineage>
</organism>
<accession>A0A482XHN3</accession>
<feature type="chain" id="PRO_5019722289" evidence="1">
    <location>
        <begin position="22"/>
        <end position="68"/>
    </location>
</feature>
<gene>
    <name evidence="2" type="ORF">LSTR_LSTR000783</name>
</gene>
<protein>
    <submittedName>
        <fullName evidence="2">Uncharacterized protein</fullName>
    </submittedName>
</protein>
<keyword evidence="1" id="KW-0732">Signal</keyword>
<comment type="caution">
    <text evidence="2">The sequence shown here is derived from an EMBL/GenBank/DDBJ whole genome shotgun (WGS) entry which is preliminary data.</text>
</comment>
<proteinExistence type="predicted"/>
<evidence type="ECO:0000313" key="2">
    <source>
        <dbReference type="EMBL" id="RZF44831.1"/>
    </source>
</evidence>
<sequence>MNKLAVAFLVFVSMMVAVCLAAPADSDPAPKEVLKGAESYYSPYYTPYYHYYRYPYYVHPHYHYYYSG</sequence>
<reference evidence="2 3" key="1">
    <citation type="journal article" date="2017" name="Gigascience">
        <title>Genome sequence of the small brown planthopper, Laodelphax striatellus.</title>
        <authorList>
            <person name="Zhu J."/>
            <person name="Jiang F."/>
            <person name="Wang X."/>
            <person name="Yang P."/>
            <person name="Bao Y."/>
            <person name="Zhao W."/>
            <person name="Wang W."/>
            <person name="Lu H."/>
            <person name="Wang Q."/>
            <person name="Cui N."/>
            <person name="Li J."/>
            <person name="Chen X."/>
            <person name="Luo L."/>
            <person name="Yu J."/>
            <person name="Kang L."/>
            <person name="Cui F."/>
        </authorList>
    </citation>
    <scope>NUCLEOTIDE SEQUENCE [LARGE SCALE GENOMIC DNA]</scope>
    <source>
        <strain evidence="2">Lst14</strain>
    </source>
</reference>
<evidence type="ECO:0000313" key="3">
    <source>
        <dbReference type="Proteomes" id="UP000291343"/>
    </source>
</evidence>
<dbReference type="EMBL" id="QKKF02010319">
    <property type="protein sequence ID" value="RZF44831.1"/>
    <property type="molecule type" value="Genomic_DNA"/>
</dbReference>
<dbReference type="Proteomes" id="UP000291343">
    <property type="component" value="Unassembled WGS sequence"/>
</dbReference>
<evidence type="ECO:0000256" key="1">
    <source>
        <dbReference type="SAM" id="SignalP"/>
    </source>
</evidence>
<keyword evidence="3" id="KW-1185">Reference proteome</keyword>